<accession>A0A1G8FS22</accession>
<dbReference type="AlphaFoldDB" id="A0A1G8FS22"/>
<keyword evidence="2" id="KW-0540">Nuclease</keyword>
<evidence type="ECO:0000259" key="1">
    <source>
        <dbReference type="Pfam" id="PF05685"/>
    </source>
</evidence>
<dbReference type="Proteomes" id="UP000198656">
    <property type="component" value="Unassembled WGS sequence"/>
</dbReference>
<organism evidence="2 3">
    <name type="scientific">Desulfosporosinus hippei DSM 8344</name>
    <dbReference type="NCBI Taxonomy" id="1121419"/>
    <lineage>
        <taxon>Bacteria</taxon>
        <taxon>Bacillati</taxon>
        <taxon>Bacillota</taxon>
        <taxon>Clostridia</taxon>
        <taxon>Eubacteriales</taxon>
        <taxon>Desulfitobacteriaceae</taxon>
        <taxon>Desulfosporosinus</taxon>
    </lineage>
</organism>
<dbReference type="SUPFAM" id="SSF52980">
    <property type="entry name" value="Restriction endonuclease-like"/>
    <property type="match status" value="1"/>
</dbReference>
<evidence type="ECO:0000313" key="2">
    <source>
        <dbReference type="EMBL" id="SDH84933.1"/>
    </source>
</evidence>
<dbReference type="Pfam" id="PF05685">
    <property type="entry name" value="Uma2"/>
    <property type="match status" value="1"/>
</dbReference>
<protein>
    <submittedName>
        <fullName evidence="2">Putative restriction endonuclease</fullName>
    </submittedName>
</protein>
<dbReference type="PANTHER" id="PTHR34107">
    <property type="entry name" value="SLL0198 PROTEIN-RELATED"/>
    <property type="match status" value="1"/>
</dbReference>
<proteinExistence type="predicted"/>
<name>A0A1G8FS22_9FIRM</name>
<reference evidence="3" key="1">
    <citation type="submission" date="2016-10" db="EMBL/GenBank/DDBJ databases">
        <authorList>
            <person name="Varghese N."/>
            <person name="Submissions S."/>
        </authorList>
    </citation>
    <scope>NUCLEOTIDE SEQUENCE [LARGE SCALE GENOMIC DNA]</scope>
    <source>
        <strain evidence="3">DSM 8344</strain>
    </source>
</reference>
<dbReference type="InterPro" id="IPR012296">
    <property type="entry name" value="Nuclease_put_TT1808"/>
</dbReference>
<keyword evidence="3" id="KW-1185">Reference proteome</keyword>
<keyword evidence="2" id="KW-0255">Endonuclease</keyword>
<keyword evidence="2" id="KW-0378">Hydrolase</keyword>
<dbReference type="CDD" id="cd06260">
    <property type="entry name" value="DUF820-like"/>
    <property type="match status" value="1"/>
</dbReference>
<gene>
    <name evidence="2" type="ORF">SAMN05443529_12059</name>
</gene>
<dbReference type="EMBL" id="FNCP01000020">
    <property type="protein sequence ID" value="SDH84933.1"/>
    <property type="molecule type" value="Genomic_DNA"/>
</dbReference>
<feature type="domain" description="Putative restriction endonuclease" evidence="1">
    <location>
        <begin position="5"/>
        <end position="127"/>
    </location>
</feature>
<dbReference type="Gene3D" id="3.90.1570.10">
    <property type="entry name" value="tt1808, chain A"/>
    <property type="match status" value="1"/>
</dbReference>
<dbReference type="STRING" id="1121419.SAMN05443529_12059"/>
<dbReference type="PANTHER" id="PTHR34107:SF4">
    <property type="entry name" value="SLL1222 PROTEIN"/>
    <property type="match status" value="1"/>
</dbReference>
<dbReference type="InterPro" id="IPR008538">
    <property type="entry name" value="Uma2"/>
</dbReference>
<sequence>MTFFEEYDPEGELFFAPLDVTLSNSNVVQPDILFISGTRREIMRQERIDGACDLVVEIMSPTNRRKDRLQKMGIYRKAEIPHYWIVDPEENTLETFRFNDGSYTLVFAGGPGDEFTHPDFPGLDLDLDRVFFRPVGG</sequence>
<evidence type="ECO:0000313" key="3">
    <source>
        <dbReference type="Proteomes" id="UP000198656"/>
    </source>
</evidence>
<dbReference type="InterPro" id="IPR011335">
    <property type="entry name" value="Restrct_endonuc-II-like"/>
</dbReference>
<dbReference type="GO" id="GO:0004519">
    <property type="term" value="F:endonuclease activity"/>
    <property type="evidence" value="ECO:0007669"/>
    <property type="project" value="UniProtKB-KW"/>
</dbReference>